<feature type="region of interest" description="Disordered" evidence="1">
    <location>
        <begin position="179"/>
        <end position="216"/>
    </location>
</feature>
<sequence length="1115" mass="117159">MSNRKGILKSPTTQTESITESQPVEGILAASLSSVDQSAIIQTEVAPGSVNASEMPGKDLSLSETSPTIPDAIPSKGVLVSGGSAELSQALSEAASTPITEESSAITDKIAISTQPVSASTGIGEISSVANVSQEKLSQPRSIYIGIHSSEISPDGAETEPGGQRPYVRLPHIFVSAASSPEDETNEHVLDECSKSELPEVSVSEDTTPTAVMPSECKDAVTDIVAQSDISKDASVTEISSMEPSIESEQVKTDSPEMPLAPTTADQTRTDEQDAQQIPIVKSSAIEPTLPEVDIKLETTEASQPPPELSAEDNKSTAPGTDPLEVIKPPNEPQLKVAASETGDDTDIVGIERQSEKENALLMPESVLDDKTTRSDMVELEHVKAAVDGEVIISEMEKQTEVQLKAADEELTTVADVEKSPNEALKVAGEEQTAVADVEKSSEEALKVVGEEQPTVTDVEKSSEEVLKVVGEGQPTVTDVEKSSEEALKVVGEEQPTVTDVEKSSEEALKVVGEEQATISDVEKSPAEALKVTVQDVETVTKESIPVVGDEQVAAADVEKAPKEEPVADSEVEKTEMSPAESVVNAGTAVTESEKPSEDLKVTSEDTAKEPTEAKSELGDSIKESAQEVEKSSESNASVTVLSFTNDEKPVNTNSMPPAGPPPQQQPGMARPPGPPGQTMGPPRVGGPRMGPPRMAGPRMAGPRMAGPRQPRPQKPPEPAPFSGFMSMFSAPSAQTKAPTVGGFFSSSPGSLFGSSPAPRQPQQQQQQQQKSSFFGLPSSIGTESLTSDLLGIFKGPETTKPEDPQQSASESEPGDPSANVTESENTEKTKTESLSEGHVKSTEDSEVPEKGLVEEAEREDKTEAEENSLSESTVKKEATDDEHVQQSVTDNAAPETKGIFEISGLTTPKFGFMSAAAEGTSTIGSLFSTSASPTPAAKTPQPQQTDGGLFSGFKSLSAGIFQDEKPTGKEETSAPSVFGMKLSSMFGTSDSPESTPPVVTAQPQSESPKPSDEVCEPESEKPSPGSEETGSADASDTEGPTETSKTGSCDTLAQSPLSGLPSESVSRRESSDKPQLMVTPSELYKNEAPETMHADLGTEQPKDLLTAEAAKRLV</sequence>
<dbReference type="InParanoid" id="A0A3Q1FMH0"/>
<feature type="compositionally biased region" description="Basic and acidic residues" evidence="1">
    <location>
        <begin position="874"/>
        <end position="885"/>
    </location>
</feature>
<feature type="compositionally biased region" description="Pro residues" evidence="1">
    <location>
        <begin position="710"/>
        <end position="720"/>
    </location>
</feature>
<protein>
    <submittedName>
        <fullName evidence="2">Uncharacterized protein</fullName>
    </submittedName>
</protein>
<feature type="region of interest" description="Disordered" evidence="1">
    <location>
        <begin position="927"/>
        <end position="1105"/>
    </location>
</feature>
<feature type="region of interest" description="Disordered" evidence="1">
    <location>
        <begin position="228"/>
        <end position="346"/>
    </location>
</feature>
<feature type="compositionally biased region" description="Low complexity" evidence="1">
    <location>
        <begin position="742"/>
        <end position="770"/>
    </location>
</feature>
<reference evidence="2" key="2">
    <citation type="submission" date="2025-09" db="UniProtKB">
        <authorList>
            <consortium name="Ensembl"/>
        </authorList>
    </citation>
    <scope>IDENTIFICATION</scope>
</reference>
<feature type="compositionally biased region" description="Basic and acidic residues" evidence="1">
    <location>
        <begin position="186"/>
        <end position="198"/>
    </location>
</feature>
<name>A0A3Q1FMH0_9TELE</name>
<feature type="region of interest" description="Disordered" evidence="1">
    <location>
        <begin position="556"/>
        <end position="900"/>
    </location>
</feature>
<reference evidence="2" key="1">
    <citation type="submission" date="2025-08" db="UniProtKB">
        <authorList>
            <consortium name="Ensembl"/>
        </authorList>
    </citation>
    <scope>IDENTIFICATION</scope>
</reference>
<feature type="compositionally biased region" description="Basic and acidic residues" evidence="1">
    <location>
        <begin position="1085"/>
        <end position="1094"/>
    </location>
</feature>
<dbReference type="Proteomes" id="UP000257200">
    <property type="component" value="Unplaced"/>
</dbReference>
<accession>A0A3Q1FMH0</accession>
<feature type="compositionally biased region" description="Basic and acidic residues" evidence="1">
    <location>
        <begin position="963"/>
        <end position="973"/>
    </location>
</feature>
<proteinExistence type="predicted"/>
<keyword evidence="3" id="KW-1185">Reference proteome</keyword>
<evidence type="ECO:0000256" key="1">
    <source>
        <dbReference type="SAM" id="MobiDB-lite"/>
    </source>
</evidence>
<organism evidence="2 3">
    <name type="scientific">Acanthochromis polyacanthus</name>
    <name type="common">spiny chromis</name>
    <dbReference type="NCBI Taxonomy" id="80966"/>
    <lineage>
        <taxon>Eukaryota</taxon>
        <taxon>Metazoa</taxon>
        <taxon>Chordata</taxon>
        <taxon>Craniata</taxon>
        <taxon>Vertebrata</taxon>
        <taxon>Euteleostomi</taxon>
        <taxon>Actinopterygii</taxon>
        <taxon>Neopterygii</taxon>
        <taxon>Teleostei</taxon>
        <taxon>Neoteleostei</taxon>
        <taxon>Acanthomorphata</taxon>
        <taxon>Ovalentaria</taxon>
        <taxon>Pomacentridae</taxon>
        <taxon>Acanthochromis</taxon>
    </lineage>
</organism>
<feature type="compositionally biased region" description="Polar residues" evidence="1">
    <location>
        <begin position="634"/>
        <end position="655"/>
    </location>
</feature>
<feature type="compositionally biased region" description="Pro residues" evidence="1">
    <location>
        <begin position="658"/>
        <end position="676"/>
    </location>
</feature>
<feature type="compositionally biased region" description="Basic and acidic residues" evidence="1">
    <location>
        <begin position="557"/>
        <end position="576"/>
    </location>
</feature>
<feature type="compositionally biased region" description="Basic and acidic residues" evidence="1">
    <location>
        <begin position="826"/>
        <end position="862"/>
    </location>
</feature>
<evidence type="ECO:0000313" key="3">
    <source>
        <dbReference type="Proteomes" id="UP000257200"/>
    </source>
</evidence>
<feature type="compositionally biased region" description="Polar residues" evidence="1">
    <location>
        <begin position="1033"/>
        <end position="1065"/>
    </location>
</feature>
<dbReference type="Ensembl" id="ENSAPOT00000029124.1">
    <property type="protein sequence ID" value="ENSAPOP00000019286.1"/>
    <property type="gene ID" value="ENSAPOG00000022700.1"/>
</dbReference>
<feature type="region of interest" description="Disordered" evidence="1">
    <location>
        <begin position="1"/>
        <end position="21"/>
    </location>
</feature>
<feature type="compositionally biased region" description="Polar residues" evidence="1">
    <location>
        <begin position="10"/>
        <end position="21"/>
    </location>
</feature>
<feature type="compositionally biased region" description="Low complexity" evidence="1">
    <location>
        <begin position="677"/>
        <end position="709"/>
    </location>
</feature>
<dbReference type="GeneTree" id="ENSGT00740000117099"/>
<dbReference type="AlphaFoldDB" id="A0A3Q1FMH0"/>
<evidence type="ECO:0000313" key="2">
    <source>
        <dbReference type="Ensembl" id="ENSAPOP00000019286.1"/>
    </source>
</evidence>
<feature type="compositionally biased region" description="Basic and acidic residues" evidence="1">
    <location>
        <begin position="592"/>
        <end position="633"/>
    </location>
</feature>
<feature type="compositionally biased region" description="Low complexity" evidence="1">
    <location>
        <begin position="238"/>
        <end position="248"/>
    </location>
</feature>
<feature type="region of interest" description="Disordered" evidence="1">
    <location>
        <begin position="49"/>
        <end position="69"/>
    </location>
</feature>
<feature type="compositionally biased region" description="Low complexity" evidence="1">
    <location>
        <begin position="929"/>
        <end position="946"/>
    </location>
</feature>